<evidence type="ECO:0000256" key="6">
    <source>
        <dbReference type="PROSITE-ProRule" id="PRU00221"/>
    </source>
</evidence>
<dbReference type="OrthoDB" id="2288928at2759"/>
<feature type="repeat" description="WD" evidence="6">
    <location>
        <begin position="107"/>
        <end position="130"/>
    </location>
</feature>
<dbReference type="PANTHER" id="PTHR44019:SF20">
    <property type="entry name" value="WD REPEAT-CONTAINING PROTEIN 55"/>
    <property type="match status" value="1"/>
</dbReference>
<keyword evidence="2 6" id="KW-0853">WD repeat</keyword>
<feature type="compositionally biased region" description="Basic and acidic residues" evidence="7">
    <location>
        <begin position="415"/>
        <end position="426"/>
    </location>
</feature>
<dbReference type="Pfam" id="PF24796">
    <property type="entry name" value="WDR55"/>
    <property type="match status" value="1"/>
</dbReference>
<evidence type="ECO:0000256" key="3">
    <source>
        <dbReference type="ARBA" id="ARBA00022737"/>
    </source>
</evidence>
<dbReference type="SUPFAM" id="SSF50978">
    <property type="entry name" value="WD40 repeat-like"/>
    <property type="match status" value="1"/>
</dbReference>
<proteinExistence type="inferred from homology"/>
<dbReference type="InterPro" id="IPR001680">
    <property type="entry name" value="WD40_rpt"/>
</dbReference>
<evidence type="ECO:0000313" key="8">
    <source>
        <dbReference type="EMBL" id="TEB26870.1"/>
    </source>
</evidence>
<evidence type="ECO:0000256" key="4">
    <source>
        <dbReference type="ARBA" id="ARBA00039238"/>
    </source>
</evidence>
<accession>A0A4Y7SYF0</accession>
<dbReference type="Proteomes" id="UP000298030">
    <property type="component" value="Unassembled WGS sequence"/>
</dbReference>
<feature type="compositionally biased region" description="Basic and acidic residues" evidence="7">
    <location>
        <begin position="445"/>
        <end position="455"/>
    </location>
</feature>
<feature type="compositionally biased region" description="Acidic residues" evidence="7">
    <location>
        <begin position="376"/>
        <end position="395"/>
    </location>
</feature>
<dbReference type="InterPro" id="IPR015943">
    <property type="entry name" value="WD40/YVTN_repeat-like_dom_sf"/>
</dbReference>
<evidence type="ECO:0000313" key="9">
    <source>
        <dbReference type="Proteomes" id="UP000298030"/>
    </source>
</evidence>
<dbReference type="PROSITE" id="PS50082">
    <property type="entry name" value="WD_REPEATS_2"/>
    <property type="match status" value="1"/>
</dbReference>
<keyword evidence="3" id="KW-0677">Repeat</keyword>
<comment type="similarity">
    <text evidence="1">Belongs to the WD repeat WDR55 family.</text>
</comment>
<name>A0A4Y7SYF0_COPMI</name>
<evidence type="ECO:0000256" key="7">
    <source>
        <dbReference type="SAM" id="MobiDB-lite"/>
    </source>
</evidence>
<dbReference type="InterPro" id="IPR050505">
    <property type="entry name" value="WDR55/POC1"/>
</dbReference>
<evidence type="ECO:0000256" key="5">
    <source>
        <dbReference type="ARBA" id="ARBA00039514"/>
    </source>
</evidence>
<feature type="region of interest" description="Disordered" evidence="7">
    <location>
        <begin position="346"/>
        <end position="475"/>
    </location>
</feature>
<sequence>MPEVSVGSQVFDVVFHPNRPIVYTGLLTGHIKAFSYNSQGSPSPVFSVRPSKRSCRGLSLNDDGSKLYSVGKAKALNIIDTATQSIDSRSGAHDAAINRVKSLMPWMVATGDDDGTVKLWDPRQREVAKTYTQHFDYISDFLWLPDKKQLVSTSGDGSLSVIDIRSKKPEPIAHSEDQEDELLSIIAIKGSTKILVGTQIGVISVFNRNKGWGDCVDRIPGHPLSVDALCNVPAGIEGVDYESTVLTGSSDGYVRAVQILPTKLLGVVADHGEFPVERIAVGEGEGSPADEDTAKDTKVKAALNADEDAEEEEALSRGKRWWVGSVGHDDILRLTDLEGFFKESAKDEELDADEDDADSEVDDEEFLGIEEKAEVAEDDGDEDWSDEEEDEEEEISSLKKDTPATAPKPPLALAEHPKPPLKHAVEADSDDDDDDQTKKKNTKRKFAEQEKDSIRKSKKGKKEPQVIDKGFFDGL</sequence>
<dbReference type="Gene3D" id="2.130.10.10">
    <property type="entry name" value="YVTN repeat-like/Quinoprotein amine dehydrogenase"/>
    <property type="match status" value="2"/>
</dbReference>
<comment type="caution">
    <text evidence="8">The sequence shown here is derived from an EMBL/GenBank/DDBJ whole genome shotgun (WGS) entry which is preliminary data.</text>
</comment>
<reference evidence="8 9" key="1">
    <citation type="journal article" date="2019" name="Nat. Ecol. Evol.">
        <title>Megaphylogeny resolves global patterns of mushroom evolution.</title>
        <authorList>
            <person name="Varga T."/>
            <person name="Krizsan K."/>
            <person name="Foldi C."/>
            <person name="Dima B."/>
            <person name="Sanchez-Garcia M."/>
            <person name="Sanchez-Ramirez S."/>
            <person name="Szollosi G.J."/>
            <person name="Szarkandi J.G."/>
            <person name="Papp V."/>
            <person name="Albert L."/>
            <person name="Andreopoulos W."/>
            <person name="Angelini C."/>
            <person name="Antonin V."/>
            <person name="Barry K.W."/>
            <person name="Bougher N.L."/>
            <person name="Buchanan P."/>
            <person name="Buyck B."/>
            <person name="Bense V."/>
            <person name="Catcheside P."/>
            <person name="Chovatia M."/>
            <person name="Cooper J."/>
            <person name="Damon W."/>
            <person name="Desjardin D."/>
            <person name="Finy P."/>
            <person name="Geml J."/>
            <person name="Haridas S."/>
            <person name="Hughes K."/>
            <person name="Justo A."/>
            <person name="Karasinski D."/>
            <person name="Kautmanova I."/>
            <person name="Kiss B."/>
            <person name="Kocsube S."/>
            <person name="Kotiranta H."/>
            <person name="LaButti K.M."/>
            <person name="Lechner B.E."/>
            <person name="Liimatainen K."/>
            <person name="Lipzen A."/>
            <person name="Lukacs Z."/>
            <person name="Mihaltcheva S."/>
            <person name="Morgado L.N."/>
            <person name="Niskanen T."/>
            <person name="Noordeloos M.E."/>
            <person name="Ohm R.A."/>
            <person name="Ortiz-Santana B."/>
            <person name="Ovrebo C."/>
            <person name="Racz N."/>
            <person name="Riley R."/>
            <person name="Savchenko A."/>
            <person name="Shiryaev A."/>
            <person name="Soop K."/>
            <person name="Spirin V."/>
            <person name="Szebenyi C."/>
            <person name="Tomsovsky M."/>
            <person name="Tulloss R.E."/>
            <person name="Uehling J."/>
            <person name="Grigoriev I.V."/>
            <person name="Vagvolgyi C."/>
            <person name="Papp T."/>
            <person name="Martin F.M."/>
            <person name="Miettinen O."/>
            <person name="Hibbett D.S."/>
            <person name="Nagy L.G."/>
        </authorList>
    </citation>
    <scope>NUCLEOTIDE SEQUENCE [LARGE SCALE GENOMIC DNA]</scope>
    <source>
        <strain evidence="8 9">FP101781</strain>
    </source>
</reference>
<dbReference type="InterPro" id="IPR036322">
    <property type="entry name" value="WD40_repeat_dom_sf"/>
</dbReference>
<dbReference type="STRING" id="71717.A0A4Y7SYF0"/>
<gene>
    <name evidence="8" type="ORF">FA13DRAFT_1737077</name>
</gene>
<evidence type="ECO:0000256" key="1">
    <source>
        <dbReference type="ARBA" id="ARBA00007625"/>
    </source>
</evidence>
<dbReference type="SMART" id="SM00320">
    <property type="entry name" value="WD40"/>
    <property type="match status" value="5"/>
</dbReference>
<organism evidence="8 9">
    <name type="scientific">Coprinellus micaceus</name>
    <name type="common">Glistening ink-cap mushroom</name>
    <name type="synonym">Coprinus micaceus</name>
    <dbReference type="NCBI Taxonomy" id="71717"/>
    <lineage>
        <taxon>Eukaryota</taxon>
        <taxon>Fungi</taxon>
        <taxon>Dikarya</taxon>
        <taxon>Basidiomycota</taxon>
        <taxon>Agaricomycotina</taxon>
        <taxon>Agaricomycetes</taxon>
        <taxon>Agaricomycetidae</taxon>
        <taxon>Agaricales</taxon>
        <taxon>Agaricineae</taxon>
        <taxon>Psathyrellaceae</taxon>
        <taxon>Coprinellus</taxon>
    </lineage>
</organism>
<protein>
    <recommendedName>
        <fullName evidence="4">WD repeat-containing protein JIP5</fullName>
    </recommendedName>
    <alternativeName>
        <fullName evidence="5">WD repeat-containing protein jip5</fullName>
    </alternativeName>
</protein>
<dbReference type="AlphaFoldDB" id="A0A4Y7SYF0"/>
<dbReference type="EMBL" id="QPFP01000045">
    <property type="protein sequence ID" value="TEB26870.1"/>
    <property type="molecule type" value="Genomic_DNA"/>
</dbReference>
<evidence type="ECO:0000256" key="2">
    <source>
        <dbReference type="ARBA" id="ARBA00022574"/>
    </source>
</evidence>
<feature type="compositionally biased region" description="Acidic residues" evidence="7">
    <location>
        <begin position="348"/>
        <end position="368"/>
    </location>
</feature>
<keyword evidence="9" id="KW-1185">Reference proteome</keyword>
<dbReference type="PANTHER" id="PTHR44019">
    <property type="entry name" value="WD REPEAT-CONTAINING PROTEIN 55"/>
    <property type="match status" value="1"/>
</dbReference>